<evidence type="ECO:0000313" key="1">
    <source>
        <dbReference type="EMBL" id="CAF4182526.1"/>
    </source>
</evidence>
<organism evidence="1 3">
    <name type="scientific">Rotaria magnacalcarata</name>
    <dbReference type="NCBI Taxonomy" id="392030"/>
    <lineage>
        <taxon>Eukaryota</taxon>
        <taxon>Metazoa</taxon>
        <taxon>Spiralia</taxon>
        <taxon>Gnathifera</taxon>
        <taxon>Rotifera</taxon>
        <taxon>Eurotatoria</taxon>
        <taxon>Bdelloidea</taxon>
        <taxon>Philodinida</taxon>
        <taxon>Philodinidae</taxon>
        <taxon>Rotaria</taxon>
    </lineage>
</organism>
<dbReference type="EMBL" id="CAJOBI010364106">
    <property type="protein sequence ID" value="CAF5227518.1"/>
    <property type="molecule type" value="Genomic_DNA"/>
</dbReference>
<protein>
    <submittedName>
        <fullName evidence="1">Uncharacterized protein</fullName>
    </submittedName>
</protein>
<reference evidence="1" key="1">
    <citation type="submission" date="2021-02" db="EMBL/GenBank/DDBJ databases">
        <authorList>
            <person name="Nowell W R."/>
        </authorList>
    </citation>
    <scope>NUCLEOTIDE SEQUENCE</scope>
</reference>
<dbReference type="Proteomes" id="UP000676336">
    <property type="component" value="Unassembled WGS sequence"/>
</dbReference>
<sequence>MAATQFKVVSCLNQGNLHIIQLEETIPPFPLIQPVSFVVPPSIKSNPS</sequence>
<feature type="non-terminal residue" evidence="1">
    <location>
        <position position="48"/>
    </location>
</feature>
<evidence type="ECO:0000313" key="2">
    <source>
        <dbReference type="EMBL" id="CAF5227518.1"/>
    </source>
</evidence>
<dbReference type="Proteomes" id="UP000681967">
    <property type="component" value="Unassembled WGS sequence"/>
</dbReference>
<dbReference type="AlphaFoldDB" id="A0A8S2RRV9"/>
<accession>A0A8S2RRV9</accession>
<evidence type="ECO:0000313" key="3">
    <source>
        <dbReference type="Proteomes" id="UP000681967"/>
    </source>
</evidence>
<gene>
    <name evidence="1" type="ORF">BYL167_LOCUS22881</name>
    <name evidence="2" type="ORF">SMN809_LOCUS85303</name>
</gene>
<comment type="caution">
    <text evidence="1">The sequence shown here is derived from an EMBL/GenBank/DDBJ whole genome shotgun (WGS) entry which is preliminary data.</text>
</comment>
<proteinExistence type="predicted"/>
<name>A0A8S2RRV9_9BILA</name>
<dbReference type="EMBL" id="CAJOBH010014652">
    <property type="protein sequence ID" value="CAF4182526.1"/>
    <property type="molecule type" value="Genomic_DNA"/>
</dbReference>